<dbReference type="SUPFAM" id="SSF51294">
    <property type="entry name" value="Hedgehog/intein (Hint) domain"/>
    <property type="match status" value="1"/>
</dbReference>
<dbReference type="InterPro" id="IPR013320">
    <property type="entry name" value="ConA-like_dom_sf"/>
</dbReference>
<dbReference type="AlphaFoldDB" id="A0AAJ1WUE0"/>
<evidence type="ECO:0000256" key="2">
    <source>
        <dbReference type="SAM" id="MobiDB-lite"/>
    </source>
</evidence>
<dbReference type="Proteomes" id="UP001223420">
    <property type="component" value="Unassembled WGS sequence"/>
</dbReference>
<dbReference type="PANTHER" id="PTHR10963">
    <property type="entry name" value="GLYCOSYL HYDROLASE-RELATED"/>
    <property type="match status" value="1"/>
</dbReference>
<dbReference type="InterPro" id="IPR028992">
    <property type="entry name" value="Hedgehog/Intein_dom"/>
</dbReference>
<evidence type="ECO:0000259" key="3">
    <source>
        <dbReference type="PROSITE" id="PS51762"/>
    </source>
</evidence>
<comment type="similarity">
    <text evidence="1">Belongs to the glycosyl hydrolase 16 family.</text>
</comment>
<dbReference type="PROSITE" id="PS50817">
    <property type="entry name" value="INTEIN_N_TER"/>
    <property type="match status" value="1"/>
</dbReference>
<dbReference type="PROSITE" id="PS51762">
    <property type="entry name" value="GH16_2"/>
    <property type="match status" value="1"/>
</dbReference>
<evidence type="ECO:0000313" key="4">
    <source>
        <dbReference type="EMBL" id="MDQ0541095.1"/>
    </source>
</evidence>
<gene>
    <name evidence="4" type="ORF">QO001_000003</name>
</gene>
<dbReference type="SUPFAM" id="SSF49899">
    <property type="entry name" value="Concanavalin A-like lectins/glucanases"/>
    <property type="match status" value="1"/>
</dbReference>
<dbReference type="Gene3D" id="2.170.16.10">
    <property type="entry name" value="Hedgehog/Intein (Hint) domain"/>
    <property type="match status" value="1"/>
</dbReference>
<dbReference type="Pfam" id="PF00722">
    <property type="entry name" value="Glyco_hydro_16"/>
    <property type="match status" value="1"/>
</dbReference>
<dbReference type="Gene3D" id="2.60.120.200">
    <property type="match status" value="1"/>
</dbReference>
<name>A0AAJ1WUE0_9HYPH</name>
<proteinExistence type="inferred from homology"/>
<dbReference type="CDD" id="cd08023">
    <property type="entry name" value="GH16_laminarinase_like"/>
    <property type="match status" value="1"/>
</dbReference>
<dbReference type="Pfam" id="PF13403">
    <property type="entry name" value="Hint_2"/>
    <property type="match status" value="1"/>
</dbReference>
<dbReference type="InterPro" id="IPR000757">
    <property type="entry name" value="Beta-glucanase-like"/>
</dbReference>
<sequence>MVDLTGYRLTFDDEFNTRSISSTGAGTTYADTRAEWRSADGTADTGFGRSSFVDPASGYDPFSVRNGILSITAVPDRTPSGVPGSWESGLITTQGSFSQTYGYFEIRADFSNDPNAWDAFWLLPNQQSAQSSSTNGHQELDVVEHYGNGDRSVYSTIHTTDPQNGIRWQDNRQVVTELNDPSGYHTYGMNWQPDKISFYVDGQLTGSQTTPSDLHSPMYLLANLAVRSEGTATGSPITSNIDYIRVYSNSANAVAVPRGRVSSPDGYDPGLYGAVAARSTLTVGAVSSPVRGGAAAPSSVSGPAASSPATGAAASSPATGPATASPATGTAAAPSGTTVEHGSSPSANPAPCYCTGTRILTEHGEIAVEDLRVGQRVVTASGQRRPIRWIGTRRYPGLTAPPADRPVRIRAGALADGAPARDLRVSPDHALLLDGLLVAAGHLVNGRTITRGEAVIDLTYWHVELDTHDMLLAEAIPAESFLAAAGLRAQFDGADARPDMGSAPKPYAERVAHGPALTALNRRLNLRAGLSVDAPGFGPLRGNLDLCEIRDGDLRVAGWAQDTAHPAGPVCLDIVVDGIVVAMTLAEIDRPDLGAAAIGAGRHGFDLGLESGLMPAVPHRVSVRRSMDGAMIGAMVFDAAGGWRPAQVA</sequence>
<dbReference type="EMBL" id="JAUSWL010000001">
    <property type="protein sequence ID" value="MDQ0541095.1"/>
    <property type="molecule type" value="Genomic_DNA"/>
</dbReference>
<comment type="caution">
    <text evidence="4">The sequence shown here is derived from an EMBL/GenBank/DDBJ whole genome shotgun (WGS) entry which is preliminary data.</text>
</comment>
<feature type="region of interest" description="Disordered" evidence="2">
    <location>
        <begin position="288"/>
        <end position="350"/>
    </location>
</feature>
<dbReference type="PANTHER" id="PTHR10963:SF55">
    <property type="entry name" value="GLYCOSIDE HYDROLASE FAMILY 16 PROTEIN"/>
    <property type="match status" value="1"/>
</dbReference>
<dbReference type="GO" id="GO:0016539">
    <property type="term" value="P:intein-mediated protein splicing"/>
    <property type="evidence" value="ECO:0007669"/>
    <property type="project" value="InterPro"/>
</dbReference>
<evidence type="ECO:0000256" key="1">
    <source>
        <dbReference type="ARBA" id="ARBA00006865"/>
    </source>
</evidence>
<reference evidence="4" key="1">
    <citation type="submission" date="2023-07" db="EMBL/GenBank/DDBJ databases">
        <title>Genomic Encyclopedia of Type Strains, Phase IV (KMG-IV): sequencing the most valuable type-strain genomes for metagenomic binning, comparative biology and taxonomic classification.</title>
        <authorList>
            <person name="Goeker M."/>
        </authorList>
    </citation>
    <scope>NUCLEOTIDE SEQUENCE</scope>
    <source>
        <strain evidence="4">DSM 19569</strain>
    </source>
</reference>
<organism evidence="4 5">
    <name type="scientific">Methylobacterium brachiatum</name>
    <dbReference type="NCBI Taxonomy" id="269660"/>
    <lineage>
        <taxon>Bacteria</taxon>
        <taxon>Pseudomonadati</taxon>
        <taxon>Pseudomonadota</taxon>
        <taxon>Alphaproteobacteria</taxon>
        <taxon>Hyphomicrobiales</taxon>
        <taxon>Methylobacteriaceae</taxon>
        <taxon>Methylobacterium</taxon>
    </lineage>
</organism>
<dbReference type="InterPro" id="IPR050546">
    <property type="entry name" value="Glycosyl_Hydrlase_16"/>
</dbReference>
<feature type="compositionally biased region" description="Low complexity" evidence="2">
    <location>
        <begin position="292"/>
        <end position="338"/>
    </location>
</feature>
<dbReference type="GO" id="GO:0004553">
    <property type="term" value="F:hydrolase activity, hydrolyzing O-glycosyl compounds"/>
    <property type="evidence" value="ECO:0007669"/>
    <property type="project" value="InterPro"/>
</dbReference>
<evidence type="ECO:0000313" key="5">
    <source>
        <dbReference type="Proteomes" id="UP001223420"/>
    </source>
</evidence>
<dbReference type="RefSeq" id="WP_230365197.1">
    <property type="nucleotide sequence ID" value="NZ_JAJALK010000001.1"/>
</dbReference>
<dbReference type="InterPro" id="IPR006141">
    <property type="entry name" value="Intein_N"/>
</dbReference>
<dbReference type="InterPro" id="IPR036844">
    <property type="entry name" value="Hint_dom_sf"/>
</dbReference>
<accession>A0AAJ1WUE0</accession>
<protein>
    <submittedName>
        <fullName evidence="4">Beta-glucanase (GH16 family)</fullName>
    </submittedName>
</protein>
<dbReference type="GO" id="GO:0005975">
    <property type="term" value="P:carbohydrate metabolic process"/>
    <property type="evidence" value="ECO:0007669"/>
    <property type="project" value="InterPro"/>
</dbReference>
<feature type="domain" description="GH16" evidence="3">
    <location>
        <begin position="2"/>
        <end position="252"/>
    </location>
</feature>